<protein>
    <submittedName>
        <fullName evidence="2">Uncharacterized protein</fullName>
    </submittedName>
</protein>
<reference evidence="2" key="1">
    <citation type="submission" date="2022-02" db="EMBL/GenBank/DDBJ databases">
        <title>Atlantic sturgeon de novo genome assembly.</title>
        <authorList>
            <person name="Stock M."/>
            <person name="Klopp C."/>
            <person name="Guiguen Y."/>
            <person name="Cabau C."/>
            <person name="Parinello H."/>
            <person name="Santidrian Yebra-Pimentel E."/>
            <person name="Kuhl H."/>
            <person name="Dirks R.P."/>
            <person name="Guessner J."/>
            <person name="Wuertz S."/>
            <person name="Du K."/>
            <person name="Schartl M."/>
        </authorList>
    </citation>
    <scope>NUCLEOTIDE SEQUENCE</scope>
    <source>
        <strain evidence="2">STURGEONOMICS-FGT-2020</strain>
        <tissue evidence="2">Whole blood</tissue>
    </source>
</reference>
<feature type="transmembrane region" description="Helical" evidence="1">
    <location>
        <begin position="71"/>
        <end position="92"/>
    </location>
</feature>
<dbReference type="AlphaFoldDB" id="A0AAD8FTU7"/>
<gene>
    <name evidence="2" type="ORF">AOXY_G29764</name>
</gene>
<dbReference type="Proteomes" id="UP001230051">
    <property type="component" value="Unassembled WGS sequence"/>
</dbReference>
<proteinExistence type="predicted"/>
<keyword evidence="1" id="KW-0472">Membrane</keyword>
<evidence type="ECO:0000313" key="3">
    <source>
        <dbReference type="Proteomes" id="UP001230051"/>
    </source>
</evidence>
<accession>A0AAD8FTU7</accession>
<keyword evidence="1" id="KW-1133">Transmembrane helix</keyword>
<keyword evidence="3" id="KW-1185">Reference proteome</keyword>
<keyword evidence="1" id="KW-0812">Transmembrane</keyword>
<name>A0AAD8FTU7_ACIOX</name>
<dbReference type="EMBL" id="JAGXEW010000040">
    <property type="protein sequence ID" value="KAK1153661.1"/>
    <property type="molecule type" value="Genomic_DNA"/>
</dbReference>
<feature type="transmembrane region" description="Helical" evidence="1">
    <location>
        <begin position="104"/>
        <end position="125"/>
    </location>
</feature>
<evidence type="ECO:0000256" key="1">
    <source>
        <dbReference type="SAM" id="Phobius"/>
    </source>
</evidence>
<evidence type="ECO:0000313" key="2">
    <source>
        <dbReference type="EMBL" id="KAK1153661.1"/>
    </source>
</evidence>
<comment type="caution">
    <text evidence="2">The sequence shown here is derived from an EMBL/GenBank/DDBJ whole genome shotgun (WGS) entry which is preliminary data.</text>
</comment>
<organism evidence="2 3">
    <name type="scientific">Acipenser oxyrinchus oxyrinchus</name>
    <dbReference type="NCBI Taxonomy" id="40147"/>
    <lineage>
        <taxon>Eukaryota</taxon>
        <taxon>Metazoa</taxon>
        <taxon>Chordata</taxon>
        <taxon>Craniata</taxon>
        <taxon>Vertebrata</taxon>
        <taxon>Euteleostomi</taxon>
        <taxon>Actinopterygii</taxon>
        <taxon>Chondrostei</taxon>
        <taxon>Acipenseriformes</taxon>
        <taxon>Acipenseridae</taxon>
        <taxon>Acipenser</taxon>
    </lineage>
</organism>
<sequence length="144" mass="15908">MDISKFIRRSILDIICIIPQVICAISEHLVDVREDTKLCWVLSLTSVGSSSVGLGVLMLQRCLPHGIKSLLSGIFQLAAGVSIMNASSIHTYQSYQSGQGISDVYFYAAWTSCGLSFMNSVLYLLEWKNAGGEREEGEERRRGD</sequence>